<evidence type="ECO:0000259" key="2">
    <source>
        <dbReference type="Pfam" id="PF00817"/>
    </source>
</evidence>
<accession>A0ABX5CRW2</accession>
<evidence type="ECO:0000256" key="1">
    <source>
        <dbReference type="ARBA" id="ARBA00022763"/>
    </source>
</evidence>
<sequence length="487" mass="55553">MLWAYIYCYQLTLDSHNRATRRTAAHYQESCVGANHKGSSLPLSTPVVVYCSKINKIVQCNDIAKTEGIEIGHGLAQAAALCPYVHVLPFNEENERHMLTQLAHRLYPLASDIVLDSHACAGGLAIRLDNLTHYYGGHEPLWKTLTQALSESDVRYHFGCAWTIEAAKVLALQKYNTYVCTRDDIKKALNACPLSLTALAPKVIESLARVGITSVQQLLDMPVQELGRRFDNNTIMYLTALRGETFPRVTLFRPLERFDNFLLLPFDVENIQHLTPFVTQQLEHLSHYLRARNLYTSNVAIYIQFREAPPMNIEIQSALPQSSVKSWLPLFTLKIENLVLPEPATAVELKCHQFEEIDTHNGDFFSDRFNDVAQKQLIGRLNAKLGDKSTFQPRAANSHQFEYMTVTEPNVPEYAYACDTAPTFTFDVPTPLTQPTQICFGPLRLNSEWWHDRPTKRDYFIAQTPQSVRLLVFKDEESRWWVQGLFC</sequence>
<dbReference type="InterPro" id="IPR001126">
    <property type="entry name" value="UmuC"/>
</dbReference>
<protein>
    <submittedName>
        <fullName evidence="3">DNA repair nucleotidyltransferase</fullName>
    </submittedName>
</protein>
<dbReference type="PANTHER" id="PTHR35369:SF2">
    <property type="entry name" value="BLR3025 PROTEIN"/>
    <property type="match status" value="1"/>
</dbReference>
<dbReference type="EMBL" id="PVNO01000005">
    <property type="protein sequence ID" value="PRO70172.1"/>
    <property type="molecule type" value="Genomic_DNA"/>
</dbReference>
<evidence type="ECO:0000313" key="4">
    <source>
        <dbReference type="Proteomes" id="UP000239539"/>
    </source>
</evidence>
<keyword evidence="1" id="KW-0227">DNA damage</keyword>
<organism evidence="3 4">
    <name type="scientific">Alteromonas gracilis</name>
    <dbReference type="NCBI Taxonomy" id="1479524"/>
    <lineage>
        <taxon>Bacteria</taxon>
        <taxon>Pseudomonadati</taxon>
        <taxon>Pseudomonadota</taxon>
        <taxon>Gammaproteobacteria</taxon>
        <taxon>Alteromonadales</taxon>
        <taxon>Alteromonadaceae</taxon>
        <taxon>Alteromonas/Salinimonas group</taxon>
        <taxon>Alteromonas</taxon>
    </lineage>
</organism>
<keyword evidence="4" id="KW-1185">Reference proteome</keyword>
<dbReference type="PANTHER" id="PTHR35369">
    <property type="entry name" value="BLR3025 PROTEIN-RELATED"/>
    <property type="match status" value="1"/>
</dbReference>
<comment type="caution">
    <text evidence="3">The sequence shown here is derived from an EMBL/GenBank/DDBJ whole genome shotgun (WGS) entry which is preliminary data.</text>
</comment>
<dbReference type="InterPro" id="IPR043502">
    <property type="entry name" value="DNA/RNA_pol_sf"/>
</dbReference>
<dbReference type="RefSeq" id="WP_105929804.1">
    <property type="nucleotide sequence ID" value="NZ_PVNO01000005.1"/>
</dbReference>
<dbReference type="Proteomes" id="UP000239539">
    <property type="component" value="Unassembled WGS sequence"/>
</dbReference>
<proteinExistence type="predicted"/>
<evidence type="ECO:0000313" key="3">
    <source>
        <dbReference type="EMBL" id="PRO70172.1"/>
    </source>
</evidence>
<dbReference type="CDD" id="cd03468">
    <property type="entry name" value="PolY_like"/>
    <property type="match status" value="1"/>
</dbReference>
<name>A0ABX5CRW2_9ALTE</name>
<dbReference type="SUPFAM" id="SSF56672">
    <property type="entry name" value="DNA/RNA polymerases"/>
    <property type="match status" value="1"/>
</dbReference>
<gene>
    <name evidence="3" type="ORF">C6Y39_02745</name>
</gene>
<reference evidence="4" key="1">
    <citation type="journal article" date="2020" name="Int. J. Syst. Evol. Microbiol.">
        <title>Alteromonas alba sp. nov., a marine bacterium isolated from the seawater of the West Pacific Ocean.</title>
        <authorList>
            <person name="Sun C."/>
            <person name="Wu Y.-H."/>
            <person name="Xamxidin M."/>
            <person name="Cheng H."/>
            <person name="Xu X.-W."/>
        </authorList>
    </citation>
    <scope>NUCLEOTIDE SEQUENCE [LARGE SCALE GENOMIC DNA]</scope>
    <source>
        <strain evidence="4">9a2</strain>
    </source>
</reference>
<feature type="domain" description="UmuC" evidence="2">
    <location>
        <begin position="43"/>
        <end position="169"/>
    </location>
</feature>
<dbReference type="InterPro" id="IPR050356">
    <property type="entry name" value="SulA_CellDiv_inhibitor"/>
</dbReference>
<dbReference type="Pfam" id="PF00817">
    <property type="entry name" value="IMS"/>
    <property type="match status" value="1"/>
</dbReference>